<evidence type="ECO:0000256" key="4">
    <source>
        <dbReference type="ARBA" id="ARBA00022679"/>
    </source>
</evidence>
<comment type="similarity">
    <text evidence="2">Belongs to the glycosyltransferase 32 family.</text>
</comment>
<name>A0A9J6GRX0_HAELO</name>
<feature type="domain" description="Alpha 1,4-glycosyltransferase" evidence="7">
    <location>
        <begin position="54"/>
        <end position="85"/>
    </location>
</feature>
<keyword evidence="5" id="KW-0333">Golgi apparatus</keyword>
<accession>A0A9J6GRX0</accession>
<dbReference type="InterPro" id="IPR007577">
    <property type="entry name" value="GlycoTrfase_DXD_sugar-bd_CS"/>
</dbReference>
<keyword evidence="3" id="KW-0328">Glycosyltransferase</keyword>
<sequence length="109" mass="12059">MVHISDGLRLGLLLKHGGVYVDLDVIFLRSLSGAGDALVAQSAADSVTNNFLAFPARHSFVNECLAEFVSGYYPKDWGYNGPRRVHHWRKFRAVTFYSARVDSGGSARK</sequence>
<dbReference type="Pfam" id="PF04572">
    <property type="entry name" value="Gb3_synth"/>
    <property type="match status" value="1"/>
</dbReference>
<gene>
    <name evidence="8" type="ORF">HPB48_006948</name>
</gene>
<dbReference type="InterPro" id="IPR029044">
    <property type="entry name" value="Nucleotide-diphossugar_trans"/>
</dbReference>
<evidence type="ECO:0000256" key="3">
    <source>
        <dbReference type="ARBA" id="ARBA00022676"/>
    </source>
</evidence>
<dbReference type="Pfam" id="PF04488">
    <property type="entry name" value="Gly_transf_sug"/>
    <property type="match status" value="1"/>
</dbReference>
<dbReference type="GO" id="GO:0006688">
    <property type="term" value="P:glycosphingolipid biosynthetic process"/>
    <property type="evidence" value="ECO:0007669"/>
    <property type="project" value="TreeGrafter"/>
</dbReference>
<evidence type="ECO:0000256" key="5">
    <source>
        <dbReference type="ARBA" id="ARBA00023034"/>
    </source>
</evidence>
<dbReference type="PANTHER" id="PTHR12042">
    <property type="entry name" value="LACTOSYLCERAMIDE 4-ALPHA-GALACTOSYLTRANSFERASE ALPHA- 1,4-GALACTOSYLTRANSFERASE"/>
    <property type="match status" value="1"/>
</dbReference>
<dbReference type="AlphaFoldDB" id="A0A9J6GRX0"/>
<evidence type="ECO:0000256" key="2">
    <source>
        <dbReference type="ARBA" id="ARBA00009003"/>
    </source>
</evidence>
<dbReference type="SUPFAM" id="SSF53448">
    <property type="entry name" value="Nucleotide-diphospho-sugar transferases"/>
    <property type="match status" value="1"/>
</dbReference>
<dbReference type="GO" id="GO:0000139">
    <property type="term" value="C:Golgi membrane"/>
    <property type="evidence" value="ECO:0007669"/>
    <property type="project" value="UniProtKB-SubCell"/>
</dbReference>
<dbReference type="GO" id="GO:0016758">
    <property type="term" value="F:hexosyltransferase activity"/>
    <property type="evidence" value="ECO:0007669"/>
    <property type="project" value="TreeGrafter"/>
</dbReference>
<protein>
    <recommendedName>
        <fullName evidence="7">Alpha 1,4-glycosyltransferase domain-containing protein</fullName>
    </recommendedName>
</protein>
<dbReference type="Proteomes" id="UP000821853">
    <property type="component" value="Unassembled WGS sequence"/>
</dbReference>
<dbReference type="Gene3D" id="3.90.550.20">
    <property type="match status" value="1"/>
</dbReference>
<comment type="subcellular location">
    <subcellularLocation>
        <location evidence="1">Golgi apparatus membrane</location>
        <topology evidence="1">Single-pass type II membrane protein</topology>
    </subcellularLocation>
</comment>
<keyword evidence="6" id="KW-0472">Membrane</keyword>
<dbReference type="OrthoDB" id="6495627at2759"/>
<evidence type="ECO:0000313" key="9">
    <source>
        <dbReference type="Proteomes" id="UP000821853"/>
    </source>
</evidence>
<dbReference type="PANTHER" id="PTHR12042:SF21">
    <property type="entry name" value="ALPHA1,4-GALACTOSYLTRANSFERASE 1-RELATED"/>
    <property type="match status" value="1"/>
</dbReference>
<dbReference type="EMBL" id="JABSTR010000008">
    <property type="protein sequence ID" value="KAH9377247.1"/>
    <property type="molecule type" value="Genomic_DNA"/>
</dbReference>
<evidence type="ECO:0000256" key="6">
    <source>
        <dbReference type="ARBA" id="ARBA00023136"/>
    </source>
</evidence>
<evidence type="ECO:0000259" key="7">
    <source>
        <dbReference type="Pfam" id="PF04572"/>
    </source>
</evidence>
<reference evidence="8 9" key="1">
    <citation type="journal article" date="2020" name="Cell">
        <title>Large-Scale Comparative Analyses of Tick Genomes Elucidate Their Genetic Diversity and Vector Capacities.</title>
        <authorList>
            <consortium name="Tick Genome and Microbiome Consortium (TIGMIC)"/>
            <person name="Jia N."/>
            <person name="Wang J."/>
            <person name="Shi W."/>
            <person name="Du L."/>
            <person name="Sun Y."/>
            <person name="Zhan W."/>
            <person name="Jiang J.F."/>
            <person name="Wang Q."/>
            <person name="Zhang B."/>
            <person name="Ji P."/>
            <person name="Bell-Sakyi L."/>
            <person name="Cui X.M."/>
            <person name="Yuan T.T."/>
            <person name="Jiang B.G."/>
            <person name="Yang W.F."/>
            <person name="Lam T.T."/>
            <person name="Chang Q.C."/>
            <person name="Ding S.J."/>
            <person name="Wang X.J."/>
            <person name="Zhu J.G."/>
            <person name="Ruan X.D."/>
            <person name="Zhao L."/>
            <person name="Wei J.T."/>
            <person name="Ye R.Z."/>
            <person name="Que T.C."/>
            <person name="Du C.H."/>
            <person name="Zhou Y.H."/>
            <person name="Cheng J.X."/>
            <person name="Dai P.F."/>
            <person name="Guo W.B."/>
            <person name="Han X.H."/>
            <person name="Huang E.J."/>
            <person name="Li L.F."/>
            <person name="Wei W."/>
            <person name="Gao Y.C."/>
            <person name="Liu J.Z."/>
            <person name="Shao H.Z."/>
            <person name="Wang X."/>
            <person name="Wang C.C."/>
            <person name="Yang T.C."/>
            <person name="Huo Q.B."/>
            <person name="Li W."/>
            <person name="Chen H.Y."/>
            <person name="Chen S.E."/>
            <person name="Zhou L.G."/>
            <person name="Ni X.B."/>
            <person name="Tian J.H."/>
            <person name="Sheng Y."/>
            <person name="Liu T."/>
            <person name="Pan Y.S."/>
            <person name="Xia L.Y."/>
            <person name="Li J."/>
            <person name="Zhao F."/>
            <person name="Cao W.C."/>
        </authorList>
    </citation>
    <scope>NUCLEOTIDE SEQUENCE [LARGE SCALE GENOMIC DNA]</scope>
    <source>
        <strain evidence="8">HaeL-2018</strain>
    </source>
</reference>
<dbReference type="InterPro" id="IPR051981">
    <property type="entry name" value="Glycosyltransf_32"/>
</dbReference>
<evidence type="ECO:0000256" key="1">
    <source>
        <dbReference type="ARBA" id="ARBA00004323"/>
    </source>
</evidence>
<keyword evidence="9" id="KW-1185">Reference proteome</keyword>
<dbReference type="VEuPathDB" id="VectorBase:HLOH_042555"/>
<proteinExistence type="inferred from homology"/>
<evidence type="ECO:0000313" key="8">
    <source>
        <dbReference type="EMBL" id="KAH9377247.1"/>
    </source>
</evidence>
<organism evidence="8 9">
    <name type="scientific">Haemaphysalis longicornis</name>
    <name type="common">Bush tick</name>
    <dbReference type="NCBI Taxonomy" id="44386"/>
    <lineage>
        <taxon>Eukaryota</taxon>
        <taxon>Metazoa</taxon>
        <taxon>Ecdysozoa</taxon>
        <taxon>Arthropoda</taxon>
        <taxon>Chelicerata</taxon>
        <taxon>Arachnida</taxon>
        <taxon>Acari</taxon>
        <taxon>Parasitiformes</taxon>
        <taxon>Ixodida</taxon>
        <taxon>Ixodoidea</taxon>
        <taxon>Ixodidae</taxon>
        <taxon>Haemaphysalinae</taxon>
        <taxon>Haemaphysalis</taxon>
    </lineage>
</organism>
<comment type="caution">
    <text evidence="8">The sequence shown here is derived from an EMBL/GenBank/DDBJ whole genome shotgun (WGS) entry which is preliminary data.</text>
</comment>
<dbReference type="InterPro" id="IPR007652">
    <property type="entry name" value="A1-4-GlycosylTfrase_dom"/>
</dbReference>
<keyword evidence="4" id="KW-0808">Transferase</keyword>